<dbReference type="Proteomes" id="UP000265520">
    <property type="component" value="Unassembled WGS sequence"/>
</dbReference>
<dbReference type="EMBL" id="LXQA010469148">
    <property type="protein sequence ID" value="MCI53809.1"/>
    <property type="molecule type" value="Genomic_DNA"/>
</dbReference>
<accession>A0A392SYN6</accession>
<keyword evidence="2" id="KW-1185">Reference proteome</keyword>
<dbReference type="AlphaFoldDB" id="A0A392SYN6"/>
<evidence type="ECO:0000313" key="2">
    <source>
        <dbReference type="Proteomes" id="UP000265520"/>
    </source>
</evidence>
<comment type="caution">
    <text evidence="1">The sequence shown here is derived from an EMBL/GenBank/DDBJ whole genome shotgun (WGS) entry which is preliminary data.</text>
</comment>
<name>A0A392SYN6_9FABA</name>
<evidence type="ECO:0000313" key="1">
    <source>
        <dbReference type="EMBL" id="MCI53809.1"/>
    </source>
</evidence>
<sequence length="79" mass="8511">SEVFCCCFKTSPCCSDIPVDNGDLTVLGVVFQLQMNGSANDTVVQGGAVDHEELDFDGLHSLFFAKGDDQVYISTWLCG</sequence>
<organism evidence="1 2">
    <name type="scientific">Trifolium medium</name>
    <dbReference type="NCBI Taxonomy" id="97028"/>
    <lineage>
        <taxon>Eukaryota</taxon>
        <taxon>Viridiplantae</taxon>
        <taxon>Streptophyta</taxon>
        <taxon>Embryophyta</taxon>
        <taxon>Tracheophyta</taxon>
        <taxon>Spermatophyta</taxon>
        <taxon>Magnoliopsida</taxon>
        <taxon>eudicotyledons</taxon>
        <taxon>Gunneridae</taxon>
        <taxon>Pentapetalae</taxon>
        <taxon>rosids</taxon>
        <taxon>fabids</taxon>
        <taxon>Fabales</taxon>
        <taxon>Fabaceae</taxon>
        <taxon>Papilionoideae</taxon>
        <taxon>50 kb inversion clade</taxon>
        <taxon>NPAAA clade</taxon>
        <taxon>Hologalegina</taxon>
        <taxon>IRL clade</taxon>
        <taxon>Trifolieae</taxon>
        <taxon>Trifolium</taxon>
    </lineage>
</organism>
<reference evidence="1 2" key="1">
    <citation type="journal article" date="2018" name="Front. Plant Sci.">
        <title>Red Clover (Trifolium pratense) and Zigzag Clover (T. medium) - A Picture of Genomic Similarities and Differences.</title>
        <authorList>
            <person name="Dluhosova J."/>
            <person name="Istvanek J."/>
            <person name="Nedelnik J."/>
            <person name="Repkova J."/>
        </authorList>
    </citation>
    <scope>NUCLEOTIDE SEQUENCE [LARGE SCALE GENOMIC DNA]</scope>
    <source>
        <strain evidence="2">cv. 10/8</strain>
        <tissue evidence="1">Leaf</tissue>
    </source>
</reference>
<protein>
    <submittedName>
        <fullName evidence="1">Uncharacterized protein</fullName>
    </submittedName>
</protein>
<feature type="non-terminal residue" evidence="1">
    <location>
        <position position="1"/>
    </location>
</feature>
<proteinExistence type="predicted"/>